<reference evidence="1" key="1">
    <citation type="submission" date="2007-04" db="EMBL/GenBank/DDBJ databases">
        <authorList>
            <consortium name="The Broad Institute Genome Sequencing Platform"/>
            <person name="Birren B."/>
            <person name="Lander E."/>
            <person name="Galagan J."/>
            <person name="Nusbaum C."/>
            <person name="Devon K."/>
            <person name="Ma L.-J."/>
            <person name="Jaffe D."/>
            <person name="Butler J."/>
            <person name="Alvarez P."/>
            <person name="Gnerre S."/>
            <person name="Grabherr M."/>
            <person name="Kleber M."/>
            <person name="Mauceli E."/>
            <person name="Brockman W."/>
            <person name="MacCallum I.A."/>
            <person name="Young S."/>
            <person name="LaButti K."/>
            <person name="DeCaprio D."/>
            <person name="Crawford M."/>
            <person name="Koehrsen M."/>
            <person name="Engels R."/>
            <person name="Montgomery P."/>
            <person name="Pearson M."/>
            <person name="Howarth C."/>
            <person name="Larson L."/>
            <person name="White J."/>
            <person name="O'Leary S."/>
            <person name="Kodira C."/>
            <person name="Zeng Q."/>
            <person name="Yandava C."/>
            <person name="Alvarado L."/>
            <person name="Kistler C."/>
            <person name="Shim W.-B."/>
            <person name="Kang S."/>
            <person name="Woloshuk C."/>
        </authorList>
    </citation>
    <scope>NUCLEOTIDE SEQUENCE</scope>
    <source>
        <strain evidence="1">4287</strain>
    </source>
</reference>
<evidence type="ECO:0000313" key="2">
    <source>
        <dbReference type="Proteomes" id="UP000009097"/>
    </source>
</evidence>
<dbReference type="AlphaFoldDB" id="A0A0J9WFL8"/>
<dbReference type="GeneID" id="28958489"/>
<dbReference type="RefSeq" id="XP_018231552.1">
    <property type="nucleotide sequence ID" value="XM_018397765.1"/>
</dbReference>
<reference evidence="1" key="2">
    <citation type="journal article" date="2010" name="Nature">
        <title>Comparative genomics reveals mobile pathogenicity chromosomes in Fusarium.</title>
        <authorList>
            <person name="Ma L.J."/>
            <person name="van der Does H.C."/>
            <person name="Borkovich K.A."/>
            <person name="Coleman J.J."/>
            <person name="Daboussi M.J."/>
            <person name="Di Pietro A."/>
            <person name="Dufresne M."/>
            <person name="Freitag M."/>
            <person name="Grabherr M."/>
            <person name="Henrissat B."/>
            <person name="Houterman P.M."/>
            <person name="Kang S."/>
            <person name="Shim W.B."/>
            <person name="Woloshuk C."/>
            <person name="Xie X."/>
            <person name="Xu J.R."/>
            <person name="Antoniw J."/>
            <person name="Baker S.E."/>
            <person name="Bluhm B.H."/>
            <person name="Breakspear A."/>
            <person name="Brown D.W."/>
            <person name="Butchko R.A."/>
            <person name="Chapman S."/>
            <person name="Coulson R."/>
            <person name="Coutinho P.M."/>
            <person name="Danchin E.G."/>
            <person name="Diener A."/>
            <person name="Gale L.R."/>
            <person name="Gardiner D.M."/>
            <person name="Goff S."/>
            <person name="Hammond-Kosack K.E."/>
            <person name="Hilburn K."/>
            <person name="Hua-Van A."/>
            <person name="Jonkers W."/>
            <person name="Kazan K."/>
            <person name="Kodira C.D."/>
            <person name="Koehrsen M."/>
            <person name="Kumar L."/>
            <person name="Lee Y.H."/>
            <person name="Li L."/>
            <person name="Manners J.M."/>
            <person name="Miranda-Saavedra D."/>
            <person name="Mukherjee M."/>
            <person name="Park G."/>
            <person name="Park J."/>
            <person name="Park S.Y."/>
            <person name="Proctor R.H."/>
            <person name="Regev A."/>
            <person name="Ruiz-Roldan M.C."/>
            <person name="Sain D."/>
            <person name="Sakthikumar S."/>
            <person name="Sykes S."/>
            <person name="Schwartz D.C."/>
            <person name="Turgeon B.G."/>
            <person name="Wapinski I."/>
            <person name="Yoder O."/>
            <person name="Young S."/>
            <person name="Zeng Q."/>
            <person name="Zhou S."/>
            <person name="Galagan J."/>
            <person name="Cuomo C.A."/>
            <person name="Kistler H.C."/>
            <person name="Rep M."/>
        </authorList>
    </citation>
    <scope>NUCLEOTIDE SEQUENCE [LARGE SCALE GENOMIC DNA]</scope>
    <source>
        <strain evidence="1">4287</strain>
    </source>
</reference>
<dbReference type="Proteomes" id="UP000009097">
    <property type="component" value="Unassembled WGS sequence"/>
</dbReference>
<dbReference type="OrthoDB" id="10270789at2759"/>
<gene>
    <name evidence="1" type="ORF">FOXG_17783</name>
</gene>
<proteinExistence type="predicted"/>
<dbReference type="KEGG" id="fox:FOXG_17783"/>
<dbReference type="EMBL" id="DS231696">
    <property type="protein sequence ID" value="KNA93506.1"/>
    <property type="molecule type" value="Genomic_DNA"/>
</dbReference>
<sequence>MILEAPPRIRDPLCFAGWYQPLTPDKDLTTVTVQFSLQLTCVSIDLGSCLLFNSKEAISLDDFNGDHCCLTLRAAFAPSSSGAISRISRHELIMHWPSSVDRKWHHCRCYSVHKYFRGVCGSWQAFRTPA</sequence>
<name>A0A0J9WFL8_FUSO4</name>
<dbReference type="VEuPathDB" id="FungiDB:FOXG_17783"/>
<evidence type="ECO:0000313" key="1">
    <source>
        <dbReference type="EMBL" id="KNA93506.1"/>
    </source>
</evidence>
<accession>A0A0J9WFL8</accession>
<organism evidence="1 2">
    <name type="scientific">Fusarium oxysporum f. sp. lycopersici (strain 4287 / CBS 123668 / FGSC 9935 / NRRL 34936)</name>
    <name type="common">Fusarium vascular wilt of tomato</name>
    <dbReference type="NCBI Taxonomy" id="426428"/>
    <lineage>
        <taxon>Eukaryota</taxon>
        <taxon>Fungi</taxon>
        <taxon>Dikarya</taxon>
        <taxon>Ascomycota</taxon>
        <taxon>Pezizomycotina</taxon>
        <taxon>Sordariomycetes</taxon>
        <taxon>Hypocreomycetidae</taxon>
        <taxon>Hypocreales</taxon>
        <taxon>Nectriaceae</taxon>
        <taxon>Fusarium</taxon>
        <taxon>Fusarium oxysporum species complex</taxon>
    </lineage>
</organism>
<protein>
    <submittedName>
        <fullName evidence="1">Uncharacterized protein</fullName>
    </submittedName>
</protein>